<keyword evidence="5" id="KW-1185">Reference proteome</keyword>
<evidence type="ECO:0000256" key="2">
    <source>
        <dbReference type="RuleBase" id="RU362039"/>
    </source>
</evidence>
<dbReference type="NCBIfam" id="TIGR00040">
    <property type="entry name" value="yfcE"/>
    <property type="match status" value="1"/>
</dbReference>
<feature type="domain" description="Calcineurin-like phosphoesterase" evidence="3">
    <location>
        <begin position="1"/>
        <end position="195"/>
    </location>
</feature>
<sequence length="234" mass="27724">MKIAIFSDIHGNKYSFLKALESMRSKNVQQYLFCGDICGYYYHQNEIIDIFRQIDNLKCILGNHDKMFLNIMDGKFKKSHYSSKYGKSLEKLAVSISEENLNFLRNLESEYSFIIDDLKIEMVHGTPWDNLNEYCYPDSDFSRYEHLEYDYIFQGHTHYRMYKKINDLMIVNPGSIGQPRDGKLPSYVLLDTSTKKLEFISIKYDIEELIYEINENNDPDYLIEVLKRSNKSEL</sequence>
<dbReference type="Gene3D" id="3.60.21.10">
    <property type="match status" value="1"/>
</dbReference>
<evidence type="ECO:0000256" key="1">
    <source>
        <dbReference type="ARBA" id="ARBA00008950"/>
    </source>
</evidence>
<dbReference type="EMBL" id="JAFBDR010000043">
    <property type="protein sequence ID" value="MBM7573692.1"/>
    <property type="molecule type" value="Genomic_DNA"/>
</dbReference>
<dbReference type="InterPro" id="IPR011152">
    <property type="entry name" value="Pesterase_MJ0912"/>
</dbReference>
<dbReference type="EC" id="3.1.4.-" evidence="2"/>
<comment type="cofactor">
    <cofactor evidence="2">
        <name>a divalent metal cation</name>
        <dbReference type="ChEBI" id="CHEBI:60240"/>
    </cofactor>
</comment>
<evidence type="ECO:0000259" key="3">
    <source>
        <dbReference type="Pfam" id="PF12850"/>
    </source>
</evidence>
<gene>
    <name evidence="4" type="ORF">JOC48_004278</name>
</gene>
<name>A0ABS2N6E2_9BACI</name>
<dbReference type="InterPro" id="IPR000979">
    <property type="entry name" value="Phosphodiesterase_MJ0936/Vps29"/>
</dbReference>
<dbReference type="InterPro" id="IPR024654">
    <property type="entry name" value="Calcineurin-like_PHP_lpxH"/>
</dbReference>
<comment type="similarity">
    <text evidence="1 2">Belongs to the metallophosphoesterase superfamily. YfcE family.</text>
</comment>
<protein>
    <recommendedName>
        <fullName evidence="2">Phosphoesterase</fullName>
        <ecNumber evidence="2">3.1.4.-</ecNumber>
    </recommendedName>
</protein>
<dbReference type="PIRSF" id="PIRSF000883">
    <property type="entry name" value="Pesterase_MJ0912"/>
    <property type="match status" value="1"/>
</dbReference>
<dbReference type="Pfam" id="PF12850">
    <property type="entry name" value="Metallophos_2"/>
    <property type="match status" value="1"/>
</dbReference>
<accession>A0ABS2N6E2</accession>
<dbReference type="RefSeq" id="WP_204502323.1">
    <property type="nucleotide sequence ID" value="NZ_JAFBDR010000043.1"/>
</dbReference>
<evidence type="ECO:0000313" key="5">
    <source>
        <dbReference type="Proteomes" id="UP001296943"/>
    </source>
</evidence>
<dbReference type="PANTHER" id="PTHR42850:SF2">
    <property type="entry name" value="BLL5683 PROTEIN"/>
    <property type="match status" value="1"/>
</dbReference>
<proteinExistence type="inferred from homology"/>
<reference evidence="4 5" key="1">
    <citation type="submission" date="2021-01" db="EMBL/GenBank/DDBJ databases">
        <title>Genomic Encyclopedia of Type Strains, Phase IV (KMG-IV): sequencing the most valuable type-strain genomes for metagenomic binning, comparative biology and taxonomic classification.</title>
        <authorList>
            <person name="Goeker M."/>
        </authorList>
    </citation>
    <scope>NUCLEOTIDE SEQUENCE [LARGE SCALE GENOMIC DNA]</scope>
    <source>
        <strain evidence="4 5">DSM 23711</strain>
    </source>
</reference>
<dbReference type="PANTHER" id="PTHR42850">
    <property type="entry name" value="METALLOPHOSPHOESTERASE"/>
    <property type="match status" value="1"/>
</dbReference>
<dbReference type="InterPro" id="IPR050126">
    <property type="entry name" value="Ap4A_hydrolase"/>
</dbReference>
<dbReference type="InterPro" id="IPR029052">
    <property type="entry name" value="Metallo-depent_PP-like"/>
</dbReference>
<comment type="caution">
    <text evidence="4">The sequence shown here is derived from an EMBL/GenBank/DDBJ whole genome shotgun (WGS) entry which is preliminary data.</text>
</comment>
<organism evidence="4 5">
    <name type="scientific">Aquibacillus albus</name>
    <dbReference type="NCBI Taxonomy" id="1168171"/>
    <lineage>
        <taxon>Bacteria</taxon>
        <taxon>Bacillati</taxon>
        <taxon>Bacillota</taxon>
        <taxon>Bacilli</taxon>
        <taxon>Bacillales</taxon>
        <taxon>Bacillaceae</taxon>
        <taxon>Aquibacillus</taxon>
    </lineage>
</organism>
<evidence type="ECO:0000313" key="4">
    <source>
        <dbReference type="EMBL" id="MBM7573692.1"/>
    </source>
</evidence>
<dbReference type="SUPFAM" id="SSF56300">
    <property type="entry name" value="Metallo-dependent phosphatases"/>
    <property type="match status" value="1"/>
</dbReference>
<dbReference type="Proteomes" id="UP001296943">
    <property type="component" value="Unassembled WGS sequence"/>
</dbReference>
<keyword evidence="2" id="KW-0479">Metal-binding</keyword>